<evidence type="ECO:0000313" key="1">
    <source>
        <dbReference type="EMBL" id="KAI4822200.1"/>
    </source>
</evidence>
<name>A0ACB9X6N2_CHAAC</name>
<sequence length="123" mass="13670">TPFLLMDLCSSRPQQNGGDLDMKSISGWLERYVIHTESRKGEILLHQAPDQRHPPARRPVRATQPNIPRSSAETAVEASPLLHSSRRDCPSSMTLASSGLAVVLLLCSSSLWTTICRRHSQRL</sequence>
<evidence type="ECO:0000313" key="2">
    <source>
        <dbReference type="Proteomes" id="UP001057452"/>
    </source>
</evidence>
<feature type="non-terminal residue" evidence="1">
    <location>
        <position position="1"/>
    </location>
</feature>
<protein>
    <submittedName>
        <fullName evidence="1">Uncharacterized protein</fullName>
    </submittedName>
</protein>
<comment type="caution">
    <text evidence="1">The sequence shown here is derived from an EMBL/GenBank/DDBJ whole genome shotgun (WGS) entry which is preliminary data.</text>
</comment>
<gene>
    <name evidence="1" type="ORF">KUCAC02_007759</name>
</gene>
<feature type="non-terminal residue" evidence="1">
    <location>
        <position position="123"/>
    </location>
</feature>
<organism evidence="1 2">
    <name type="scientific">Chaenocephalus aceratus</name>
    <name type="common">Blackfin icefish</name>
    <name type="synonym">Chaenichthys aceratus</name>
    <dbReference type="NCBI Taxonomy" id="36190"/>
    <lineage>
        <taxon>Eukaryota</taxon>
        <taxon>Metazoa</taxon>
        <taxon>Chordata</taxon>
        <taxon>Craniata</taxon>
        <taxon>Vertebrata</taxon>
        <taxon>Euteleostomi</taxon>
        <taxon>Actinopterygii</taxon>
        <taxon>Neopterygii</taxon>
        <taxon>Teleostei</taxon>
        <taxon>Neoteleostei</taxon>
        <taxon>Acanthomorphata</taxon>
        <taxon>Eupercaria</taxon>
        <taxon>Perciformes</taxon>
        <taxon>Notothenioidei</taxon>
        <taxon>Channichthyidae</taxon>
        <taxon>Chaenocephalus</taxon>
    </lineage>
</organism>
<accession>A0ACB9X6N2</accession>
<proteinExistence type="predicted"/>
<reference evidence="1" key="1">
    <citation type="submission" date="2022-05" db="EMBL/GenBank/DDBJ databases">
        <title>Chromosome-level genome of Chaenocephalus aceratus.</title>
        <authorList>
            <person name="Park H."/>
        </authorList>
    </citation>
    <scope>NUCLEOTIDE SEQUENCE</scope>
    <source>
        <strain evidence="1">KU_202001</strain>
    </source>
</reference>
<dbReference type="EMBL" id="CM043792">
    <property type="protein sequence ID" value="KAI4822200.1"/>
    <property type="molecule type" value="Genomic_DNA"/>
</dbReference>
<keyword evidence="2" id="KW-1185">Reference proteome</keyword>
<dbReference type="Proteomes" id="UP001057452">
    <property type="component" value="Chromosome 8"/>
</dbReference>